<proteinExistence type="predicted"/>
<accession>A0A2S4PLE3</accession>
<dbReference type="STRING" id="225359.A0A2S4PLE3"/>
<gene>
    <name evidence="2" type="ORF">EPUL_005065</name>
</gene>
<reference evidence="2 3" key="1">
    <citation type="submission" date="2017-10" db="EMBL/GenBank/DDBJ databases">
        <title>Development of genomic resources for the powdery mildew, Erysiphe pulchra.</title>
        <authorList>
            <person name="Wadl P.A."/>
            <person name="Mack B.M."/>
            <person name="Moore G."/>
            <person name="Beltz S.B."/>
        </authorList>
    </citation>
    <scope>NUCLEOTIDE SEQUENCE [LARGE SCALE GENOMIC DNA]</scope>
    <source>
        <strain evidence="2">Cflorida</strain>
    </source>
</reference>
<dbReference type="OrthoDB" id="3585057at2759"/>
<dbReference type="EMBL" id="PEDP01002201">
    <property type="protein sequence ID" value="POS82838.1"/>
    <property type="molecule type" value="Genomic_DNA"/>
</dbReference>
<comment type="caution">
    <text evidence="2">The sequence shown here is derived from an EMBL/GenBank/DDBJ whole genome shotgun (WGS) entry which is preliminary data.</text>
</comment>
<name>A0A2S4PLE3_9PEZI</name>
<feature type="region of interest" description="Disordered" evidence="1">
    <location>
        <begin position="1"/>
        <end position="23"/>
    </location>
</feature>
<sequence>MSETNIKQSRGIRRHKFSGNDQSSYPQFRSLIEAKLRIDAKAIGSEEESVWYCFGRLSLTATRRIHPWIEYAKDTDKFTVKEFLNRLDKAFRDTEKITKAINKLNSMQQRNREFREFLQDFEEKILKAQGWDWEDEVKKGYLRAALNQELTDRLVTQDEPATYDDLWHNFGERNNNRCSLQTSQVIENEVHGDQMDWKPAQPINVATSQYLTAGRSRIPQAN</sequence>
<evidence type="ECO:0000313" key="3">
    <source>
        <dbReference type="Proteomes" id="UP000237438"/>
    </source>
</evidence>
<dbReference type="Proteomes" id="UP000237438">
    <property type="component" value="Unassembled WGS sequence"/>
</dbReference>
<evidence type="ECO:0000256" key="1">
    <source>
        <dbReference type="SAM" id="MobiDB-lite"/>
    </source>
</evidence>
<dbReference type="AlphaFoldDB" id="A0A2S4PLE3"/>
<keyword evidence="3" id="KW-1185">Reference proteome</keyword>
<evidence type="ECO:0000313" key="2">
    <source>
        <dbReference type="EMBL" id="POS82838.1"/>
    </source>
</evidence>
<organism evidence="2 3">
    <name type="scientific">Erysiphe pulchra</name>
    <dbReference type="NCBI Taxonomy" id="225359"/>
    <lineage>
        <taxon>Eukaryota</taxon>
        <taxon>Fungi</taxon>
        <taxon>Dikarya</taxon>
        <taxon>Ascomycota</taxon>
        <taxon>Pezizomycotina</taxon>
        <taxon>Leotiomycetes</taxon>
        <taxon>Erysiphales</taxon>
        <taxon>Erysiphaceae</taxon>
        <taxon>Erysiphe</taxon>
    </lineage>
</organism>
<evidence type="ECO:0008006" key="4">
    <source>
        <dbReference type="Google" id="ProtNLM"/>
    </source>
</evidence>
<protein>
    <recommendedName>
        <fullName evidence="4">Retrotransposon gag domain-containing protein</fullName>
    </recommendedName>
</protein>